<proteinExistence type="predicted"/>
<evidence type="ECO:0000313" key="1">
    <source>
        <dbReference type="EMBL" id="KAJ3498144.1"/>
    </source>
</evidence>
<evidence type="ECO:0000313" key="2">
    <source>
        <dbReference type="Proteomes" id="UP001148737"/>
    </source>
</evidence>
<reference evidence="1" key="1">
    <citation type="submission" date="2022-07" db="EMBL/GenBank/DDBJ databases">
        <title>Genome Sequence of Lecanicillium saksenae.</title>
        <authorList>
            <person name="Buettner E."/>
        </authorList>
    </citation>
    <scope>NUCLEOTIDE SEQUENCE</scope>
    <source>
        <strain evidence="1">VT-O1</strain>
    </source>
</reference>
<organism evidence="1 2">
    <name type="scientific">Lecanicillium saksenae</name>
    <dbReference type="NCBI Taxonomy" id="468837"/>
    <lineage>
        <taxon>Eukaryota</taxon>
        <taxon>Fungi</taxon>
        <taxon>Dikarya</taxon>
        <taxon>Ascomycota</taxon>
        <taxon>Pezizomycotina</taxon>
        <taxon>Sordariomycetes</taxon>
        <taxon>Hypocreomycetidae</taxon>
        <taxon>Hypocreales</taxon>
        <taxon>Cordycipitaceae</taxon>
        <taxon>Lecanicillium</taxon>
    </lineage>
</organism>
<gene>
    <name evidence="1" type="ORF">NLG97_g1354</name>
</gene>
<accession>A0ACC1R834</accession>
<sequence>MIRFFFIALFAMASTAHPAVSNSDGLFRRDVTIPSLDPFYAAPSNLSAYAPGAIIRSRKPPSALSFYNLPANLAGAWQLLYRTNGVNGEPLATVTTVMVPHNANYERLLSYQVEIDAPYSGCFPSYTLQKGGSYVDNISAQYGELWYITALQKGWVVSSPDHEGPNAAFGAGILGGHATLDGLRAVIQSTSITGVLPTAQMAMWGYSGGSQATEFALELHDSYAPELNITAAALGGLPVNFRNVISNVDKAIGAGLIPGASLGLARAYPGLKTLVDNSLYSSNKSQFLRAEDQCVVSTVVDFAFDDPFTYLKNGSAVLNEPAAAQALQDTVMGQIGTPKVPTYVYHAINDELLPFADVVDLYNKYCAAGANIHFTKEAFGEHIIVALTGAASALGFLMDRFDGKALASGCSQKTVLSSALDPSSISILGQFVYNDVVSLLGKSIGPSAWVQKKASKL</sequence>
<dbReference type="EMBL" id="JANAKD010000068">
    <property type="protein sequence ID" value="KAJ3498144.1"/>
    <property type="molecule type" value="Genomic_DNA"/>
</dbReference>
<keyword evidence="2" id="KW-1185">Reference proteome</keyword>
<name>A0ACC1R834_9HYPO</name>
<protein>
    <submittedName>
        <fullName evidence="1">Uncharacterized protein</fullName>
    </submittedName>
</protein>
<comment type="caution">
    <text evidence="1">The sequence shown here is derived from an EMBL/GenBank/DDBJ whole genome shotgun (WGS) entry which is preliminary data.</text>
</comment>
<dbReference type="Proteomes" id="UP001148737">
    <property type="component" value="Unassembled WGS sequence"/>
</dbReference>